<feature type="non-terminal residue" evidence="1">
    <location>
        <position position="1"/>
    </location>
</feature>
<dbReference type="InterPro" id="IPR011333">
    <property type="entry name" value="SKP1/BTB/POZ_sf"/>
</dbReference>
<evidence type="ECO:0000313" key="2">
    <source>
        <dbReference type="Proteomes" id="UP000504636"/>
    </source>
</evidence>
<dbReference type="GeneID" id="54456710"/>
<name>A0A6A6YFH4_9PEZI</name>
<keyword evidence="2" id="KW-1185">Reference proteome</keyword>
<dbReference type="EMBL" id="MU003705">
    <property type="protein sequence ID" value="KAF2807551.1"/>
    <property type="molecule type" value="Genomic_DNA"/>
</dbReference>
<accession>A0A6A6YFH4</accession>
<sequence>FENAFKEEFIEGNTNVIEFDQYSGSAYWRVFEYLYTGAYSDGFTVMITLLEDPALLKDLRVYTLADMFFSEGLKKLALKRFQQEVEEHWRSDESPECIREVYSSTHERAAAVRAAVVEVAARNVQELGRKEIFQDLIRKGGDFAVDYVERLGRRSNDIWFGR</sequence>
<dbReference type="AlphaFoldDB" id="A0A6A6YFH4"/>
<organism evidence="1">
    <name type="scientific">Mytilinidion resinicola</name>
    <dbReference type="NCBI Taxonomy" id="574789"/>
    <lineage>
        <taxon>Eukaryota</taxon>
        <taxon>Fungi</taxon>
        <taxon>Dikarya</taxon>
        <taxon>Ascomycota</taxon>
        <taxon>Pezizomycotina</taxon>
        <taxon>Dothideomycetes</taxon>
        <taxon>Pleosporomycetidae</taxon>
        <taxon>Mytilinidiales</taxon>
        <taxon>Mytilinidiaceae</taxon>
        <taxon>Mytilinidion</taxon>
    </lineage>
</organism>
<dbReference type="RefSeq" id="XP_033574515.1">
    <property type="nucleotide sequence ID" value="XM_033715817.1"/>
</dbReference>
<evidence type="ECO:0008006" key="4">
    <source>
        <dbReference type="Google" id="ProtNLM"/>
    </source>
</evidence>
<evidence type="ECO:0000313" key="3">
    <source>
        <dbReference type="RefSeq" id="XP_033574515.1"/>
    </source>
</evidence>
<dbReference type="Gene3D" id="3.30.710.10">
    <property type="entry name" value="Potassium Channel Kv1.1, Chain A"/>
    <property type="match status" value="1"/>
</dbReference>
<gene>
    <name evidence="1 3" type="ORF">BDZ99DRAFT_392862</name>
</gene>
<dbReference type="Proteomes" id="UP000504636">
    <property type="component" value="Unplaced"/>
</dbReference>
<reference evidence="3" key="2">
    <citation type="submission" date="2020-04" db="EMBL/GenBank/DDBJ databases">
        <authorList>
            <consortium name="NCBI Genome Project"/>
        </authorList>
    </citation>
    <scope>NUCLEOTIDE SEQUENCE</scope>
    <source>
        <strain evidence="3">CBS 304.34</strain>
    </source>
</reference>
<dbReference type="PANTHER" id="PTHR47843">
    <property type="entry name" value="BTB DOMAIN-CONTAINING PROTEIN-RELATED"/>
    <property type="match status" value="1"/>
</dbReference>
<dbReference type="OrthoDB" id="6359816at2759"/>
<protein>
    <recommendedName>
        <fullName evidence="4">BTB domain-containing protein</fullName>
    </recommendedName>
</protein>
<reference evidence="1 3" key="1">
    <citation type="journal article" date="2020" name="Stud. Mycol.">
        <title>101 Dothideomycetes genomes: a test case for predicting lifestyles and emergence of pathogens.</title>
        <authorList>
            <person name="Haridas S."/>
            <person name="Albert R."/>
            <person name="Binder M."/>
            <person name="Bloem J."/>
            <person name="Labutti K."/>
            <person name="Salamov A."/>
            <person name="Andreopoulos B."/>
            <person name="Baker S."/>
            <person name="Barry K."/>
            <person name="Bills G."/>
            <person name="Bluhm B."/>
            <person name="Cannon C."/>
            <person name="Castanera R."/>
            <person name="Culley D."/>
            <person name="Daum C."/>
            <person name="Ezra D."/>
            <person name="Gonzalez J."/>
            <person name="Henrissat B."/>
            <person name="Kuo A."/>
            <person name="Liang C."/>
            <person name="Lipzen A."/>
            <person name="Lutzoni F."/>
            <person name="Magnuson J."/>
            <person name="Mondo S."/>
            <person name="Nolan M."/>
            <person name="Ohm R."/>
            <person name="Pangilinan J."/>
            <person name="Park H.-J."/>
            <person name="Ramirez L."/>
            <person name="Alfaro M."/>
            <person name="Sun H."/>
            <person name="Tritt A."/>
            <person name="Yoshinaga Y."/>
            <person name="Zwiers L.-H."/>
            <person name="Turgeon B."/>
            <person name="Goodwin S."/>
            <person name="Spatafora J."/>
            <person name="Crous P."/>
            <person name="Grigoriev I."/>
        </authorList>
    </citation>
    <scope>NUCLEOTIDE SEQUENCE</scope>
    <source>
        <strain evidence="1 3">CBS 304.34</strain>
    </source>
</reference>
<proteinExistence type="predicted"/>
<evidence type="ECO:0000313" key="1">
    <source>
        <dbReference type="EMBL" id="KAF2807551.1"/>
    </source>
</evidence>
<reference evidence="3" key="3">
    <citation type="submission" date="2025-04" db="UniProtKB">
        <authorList>
            <consortium name="RefSeq"/>
        </authorList>
    </citation>
    <scope>IDENTIFICATION</scope>
    <source>
        <strain evidence="3">CBS 304.34</strain>
    </source>
</reference>